<evidence type="ECO:0000256" key="7">
    <source>
        <dbReference type="ARBA" id="ARBA00023128"/>
    </source>
</evidence>
<comment type="caution">
    <text evidence="10">The sequence shown here is derived from an EMBL/GenBank/DDBJ whole genome shotgun (WGS) entry which is preliminary data.</text>
</comment>
<dbReference type="InterPro" id="IPR006808">
    <property type="entry name" value="ATP_synth_F0_gsu_mt"/>
</dbReference>
<evidence type="ECO:0000256" key="8">
    <source>
        <dbReference type="ARBA" id="ARBA00023136"/>
    </source>
</evidence>
<evidence type="ECO:0000256" key="9">
    <source>
        <dbReference type="ARBA" id="ARBA00023310"/>
    </source>
</evidence>
<gene>
    <name evidence="10" type="ORF">D9758_016806</name>
</gene>
<sequence length="96" mass="10722">MNKDDILQLLPCLLIVINSAPTVVKLINITNGSIRVARRNSTLKSKRARAINRDFWSGAVRRGDIARIGVYVVEACGIFKIGEIIGRRSLVRYNVN</sequence>
<reference evidence="10 11" key="1">
    <citation type="journal article" date="2020" name="ISME J.">
        <title>Uncovering the hidden diversity of litter-decomposition mechanisms in mushroom-forming fungi.</title>
        <authorList>
            <person name="Floudas D."/>
            <person name="Bentzer J."/>
            <person name="Ahren D."/>
            <person name="Johansson T."/>
            <person name="Persson P."/>
            <person name="Tunlid A."/>
        </authorList>
    </citation>
    <scope>NUCLEOTIDE SEQUENCE [LARGE SCALE GENOMIC DNA]</scope>
    <source>
        <strain evidence="10 11">CBS 291.85</strain>
    </source>
</reference>
<protein>
    <submittedName>
        <fullName evidence="10">Uncharacterized protein</fullName>
    </submittedName>
</protein>
<evidence type="ECO:0000256" key="4">
    <source>
        <dbReference type="ARBA" id="ARBA00022547"/>
    </source>
</evidence>
<organism evidence="10 11">
    <name type="scientific">Tetrapyrgos nigripes</name>
    <dbReference type="NCBI Taxonomy" id="182062"/>
    <lineage>
        <taxon>Eukaryota</taxon>
        <taxon>Fungi</taxon>
        <taxon>Dikarya</taxon>
        <taxon>Basidiomycota</taxon>
        <taxon>Agaricomycotina</taxon>
        <taxon>Agaricomycetes</taxon>
        <taxon>Agaricomycetidae</taxon>
        <taxon>Agaricales</taxon>
        <taxon>Marasmiineae</taxon>
        <taxon>Marasmiaceae</taxon>
        <taxon>Tetrapyrgos</taxon>
    </lineage>
</organism>
<comment type="similarity">
    <text evidence="2">Belongs to the ATPase g subunit family.</text>
</comment>
<comment type="subcellular location">
    <subcellularLocation>
        <location evidence="1">Mitochondrion membrane</location>
    </subcellularLocation>
</comment>
<evidence type="ECO:0000256" key="2">
    <source>
        <dbReference type="ARBA" id="ARBA00005699"/>
    </source>
</evidence>
<keyword evidence="8" id="KW-0472">Membrane</keyword>
<dbReference type="GO" id="GO:0015078">
    <property type="term" value="F:proton transmembrane transporter activity"/>
    <property type="evidence" value="ECO:0007669"/>
    <property type="project" value="InterPro"/>
</dbReference>
<keyword evidence="7" id="KW-0496">Mitochondrion</keyword>
<keyword evidence="9" id="KW-0066">ATP synthesis</keyword>
<proteinExistence type="inferred from homology"/>
<dbReference type="GO" id="GO:0031966">
    <property type="term" value="C:mitochondrial membrane"/>
    <property type="evidence" value="ECO:0007669"/>
    <property type="project" value="UniProtKB-SubCell"/>
</dbReference>
<evidence type="ECO:0000313" key="10">
    <source>
        <dbReference type="EMBL" id="KAF5341349.1"/>
    </source>
</evidence>
<dbReference type="EMBL" id="JAACJM010000166">
    <property type="protein sequence ID" value="KAF5341349.1"/>
    <property type="molecule type" value="Genomic_DNA"/>
</dbReference>
<dbReference type="Pfam" id="PF04718">
    <property type="entry name" value="ATP-synt_G"/>
    <property type="match status" value="1"/>
</dbReference>
<evidence type="ECO:0000313" key="11">
    <source>
        <dbReference type="Proteomes" id="UP000559256"/>
    </source>
</evidence>
<evidence type="ECO:0000256" key="3">
    <source>
        <dbReference type="ARBA" id="ARBA00022448"/>
    </source>
</evidence>
<keyword evidence="6" id="KW-0406">Ion transport</keyword>
<dbReference type="GO" id="GO:0015986">
    <property type="term" value="P:proton motive force-driven ATP synthesis"/>
    <property type="evidence" value="ECO:0007669"/>
    <property type="project" value="InterPro"/>
</dbReference>
<keyword evidence="4" id="KW-0138">CF(0)</keyword>
<keyword evidence="3" id="KW-0813">Transport</keyword>
<dbReference type="Proteomes" id="UP000559256">
    <property type="component" value="Unassembled WGS sequence"/>
</dbReference>
<accession>A0A8H5CHG0</accession>
<evidence type="ECO:0000256" key="5">
    <source>
        <dbReference type="ARBA" id="ARBA00022781"/>
    </source>
</evidence>
<name>A0A8H5CHG0_9AGAR</name>
<keyword evidence="11" id="KW-1185">Reference proteome</keyword>
<keyword evidence="5" id="KW-0375">Hydrogen ion transport</keyword>
<evidence type="ECO:0000256" key="6">
    <source>
        <dbReference type="ARBA" id="ARBA00023065"/>
    </source>
</evidence>
<dbReference type="AlphaFoldDB" id="A0A8H5CHG0"/>
<evidence type="ECO:0000256" key="1">
    <source>
        <dbReference type="ARBA" id="ARBA00004325"/>
    </source>
</evidence>
<dbReference type="GO" id="GO:0045259">
    <property type="term" value="C:proton-transporting ATP synthase complex"/>
    <property type="evidence" value="ECO:0007669"/>
    <property type="project" value="UniProtKB-KW"/>
</dbReference>
<dbReference type="OrthoDB" id="437at2759"/>